<feature type="signal peptide" evidence="5">
    <location>
        <begin position="1"/>
        <end position="31"/>
    </location>
</feature>
<dbReference type="InterPro" id="IPR008816">
    <property type="entry name" value="Gly_zipper_2TM_dom"/>
</dbReference>
<dbReference type="InterPro" id="IPR038145">
    <property type="entry name" value="EAGR_sf"/>
</dbReference>
<keyword evidence="5" id="KW-0732">Signal</keyword>
<comment type="subcellular location">
    <subcellularLocation>
        <location evidence="1">Cell outer membrane</location>
        <topology evidence="1">Lipid-anchor</topology>
    </subcellularLocation>
</comment>
<comment type="similarity">
    <text evidence="2">Belongs to the rickettsiale 17 kDa surface antigen family.</text>
</comment>
<feature type="chain" id="PRO_5016259800" description="17 kDa surface antigen" evidence="5">
    <location>
        <begin position="32"/>
        <end position="356"/>
    </location>
</feature>
<evidence type="ECO:0000256" key="4">
    <source>
        <dbReference type="ARBA" id="ARBA00023288"/>
    </source>
</evidence>
<feature type="domain" description="Glycine zipper 2TM" evidence="6">
    <location>
        <begin position="44"/>
        <end position="84"/>
    </location>
</feature>
<gene>
    <name evidence="7" type="ORF">DJ021_07255</name>
</gene>
<dbReference type="Proteomes" id="UP000249842">
    <property type="component" value="Unassembled WGS sequence"/>
</dbReference>
<dbReference type="AlphaFoldDB" id="A0A328AXB1"/>
<evidence type="ECO:0000259" key="6">
    <source>
        <dbReference type="Pfam" id="PF05433"/>
    </source>
</evidence>
<evidence type="ECO:0000313" key="7">
    <source>
        <dbReference type="EMBL" id="RAK59613.1"/>
    </source>
</evidence>
<dbReference type="GO" id="GO:0009279">
    <property type="term" value="C:cell outer membrane"/>
    <property type="evidence" value="ECO:0007669"/>
    <property type="project" value="UniProtKB-SubCell"/>
</dbReference>
<dbReference type="EMBL" id="QFYP01000001">
    <property type="protein sequence ID" value="RAK59613.1"/>
    <property type="molecule type" value="Genomic_DNA"/>
</dbReference>
<dbReference type="OrthoDB" id="7191990at2"/>
<sequence>MHLFQELHSMRKHLLVAGIAAAALLPSFAFAQTSCEQQHNNRVAGTVVGAGLGALLGSAVAGHGDKTTGAVIGGVGGAVIGNQVSKSRADCAHAYGYYDTNGAWHANAVEQANAAGYYDRNGQWVDGAPNGYYDGQGRWVTASTTASTSGYYDSHGHWIPASAEGYYEADGQWVAATASGYYDGQGRWVAGPTTGHYDSNGRWMSGQAAGHQGANGAWIADAEPGYYDANGRWRAGQTSGYYDTRGRWIPTAAAAAGYTSNASYDTRGSWANTRPDIASREAWLDQSIRRGMDDGSLSRGDANRALRSLDAIRREESGMRHYRGQLAQRDEARIQAKLETLRSSIRWTKRDNRRNY</sequence>
<proteinExistence type="inferred from homology"/>
<comment type="caution">
    <text evidence="7">The sequence shown here is derived from an EMBL/GenBank/DDBJ whole genome shotgun (WGS) entry which is preliminary data.</text>
</comment>
<dbReference type="Pfam" id="PF05433">
    <property type="entry name" value="Rick_17kDa_Anti"/>
    <property type="match status" value="1"/>
</dbReference>
<dbReference type="Gene3D" id="3.30.70.3600">
    <property type="match status" value="2"/>
</dbReference>
<keyword evidence="8" id="KW-1185">Reference proteome</keyword>
<accession>A0A328AXB1</accession>
<reference evidence="8" key="1">
    <citation type="submission" date="2018-05" db="EMBL/GenBank/DDBJ databases">
        <authorList>
            <person name="Li X."/>
        </authorList>
    </citation>
    <scope>NUCLEOTIDE SEQUENCE [LARGE SCALE GENOMIC DNA]</scope>
    <source>
        <strain evidence="8">HKS-05</strain>
    </source>
</reference>
<evidence type="ECO:0000256" key="1">
    <source>
        <dbReference type="ARBA" id="ARBA00004459"/>
    </source>
</evidence>
<name>A0A328AXB1_9CAUL</name>
<evidence type="ECO:0000256" key="2">
    <source>
        <dbReference type="ARBA" id="ARBA00008681"/>
    </source>
</evidence>
<organism evidence="7 8">
    <name type="scientific">Phenylobacterium hankyongense</name>
    <dbReference type="NCBI Taxonomy" id="1813876"/>
    <lineage>
        <taxon>Bacteria</taxon>
        <taxon>Pseudomonadati</taxon>
        <taxon>Pseudomonadota</taxon>
        <taxon>Alphaproteobacteria</taxon>
        <taxon>Caulobacterales</taxon>
        <taxon>Caulobacteraceae</taxon>
        <taxon>Phenylobacterium</taxon>
    </lineage>
</organism>
<keyword evidence="4" id="KW-0449">Lipoprotein</keyword>
<protein>
    <recommendedName>
        <fullName evidence="3">17 kDa surface antigen</fullName>
    </recommendedName>
</protein>
<evidence type="ECO:0000256" key="3">
    <source>
        <dbReference type="ARBA" id="ARBA00015281"/>
    </source>
</evidence>
<evidence type="ECO:0000256" key="5">
    <source>
        <dbReference type="SAM" id="SignalP"/>
    </source>
</evidence>
<evidence type="ECO:0000313" key="8">
    <source>
        <dbReference type="Proteomes" id="UP000249842"/>
    </source>
</evidence>